<keyword evidence="5" id="KW-1185">Reference proteome</keyword>
<feature type="region of interest" description="Disordered" evidence="1">
    <location>
        <begin position="179"/>
        <end position="202"/>
    </location>
</feature>
<gene>
    <name evidence="4" type="ORF">ACFFTR_35235</name>
</gene>
<evidence type="ECO:0000259" key="3">
    <source>
        <dbReference type="Pfam" id="PF19701"/>
    </source>
</evidence>
<evidence type="ECO:0000256" key="1">
    <source>
        <dbReference type="SAM" id="MobiDB-lite"/>
    </source>
</evidence>
<proteinExistence type="predicted"/>
<sequence length="237" mass="24361">MGALLCCIPFAALLLWGAVSPRSQWRTLTAWRYRDPAANEPSDAAYAWTRFSSIFLLLAMVCTGYGLADAADRGNRPVAGPSASARPDTTPALRAAFGAERATLVPFVGQQSAAPAGVRAVPILRYQAVEPSETPPWLGRSIGAATRLVVSIDGDMFPAAVVVADAPDRVTVTVYTSAPAKPAESSKPAGSSEPAESARPSGAVTTGAASVYLLPINLAQPLAGRPVIDGSTGSAVA</sequence>
<dbReference type="Proteomes" id="UP001589608">
    <property type="component" value="Unassembled WGS sequence"/>
</dbReference>
<keyword evidence="2" id="KW-0472">Membrane</keyword>
<evidence type="ECO:0000256" key="2">
    <source>
        <dbReference type="SAM" id="Phobius"/>
    </source>
</evidence>
<evidence type="ECO:0000313" key="4">
    <source>
        <dbReference type="EMBL" id="MFB9448370.1"/>
    </source>
</evidence>
<reference evidence="4 5" key="1">
    <citation type="submission" date="2024-09" db="EMBL/GenBank/DDBJ databases">
        <authorList>
            <person name="Sun Q."/>
            <person name="Mori K."/>
        </authorList>
    </citation>
    <scope>NUCLEOTIDE SEQUENCE [LARGE SCALE GENOMIC DNA]</scope>
    <source>
        <strain evidence="4 5">JCM 3307</strain>
    </source>
</reference>
<dbReference type="EMBL" id="JBHMCA010000057">
    <property type="protein sequence ID" value="MFB9448370.1"/>
    <property type="molecule type" value="Genomic_DNA"/>
</dbReference>
<protein>
    <recommendedName>
        <fullName evidence="3">DUF6199 domain-containing protein</fullName>
    </recommendedName>
</protein>
<keyword evidence="2" id="KW-1133">Transmembrane helix</keyword>
<evidence type="ECO:0000313" key="5">
    <source>
        <dbReference type="Proteomes" id="UP001589608"/>
    </source>
</evidence>
<feature type="transmembrane region" description="Helical" evidence="2">
    <location>
        <begin position="45"/>
        <end position="68"/>
    </location>
</feature>
<feature type="domain" description="DUF6199" evidence="3">
    <location>
        <begin position="8"/>
        <end position="59"/>
    </location>
</feature>
<keyword evidence="2" id="KW-0812">Transmembrane</keyword>
<comment type="caution">
    <text evidence="4">The sequence shown here is derived from an EMBL/GenBank/DDBJ whole genome shotgun (WGS) entry which is preliminary data.</text>
</comment>
<organism evidence="4 5">
    <name type="scientific">Dactylosporangium vinaceum</name>
    <dbReference type="NCBI Taxonomy" id="53362"/>
    <lineage>
        <taxon>Bacteria</taxon>
        <taxon>Bacillati</taxon>
        <taxon>Actinomycetota</taxon>
        <taxon>Actinomycetes</taxon>
        <taxon>Micromonosporales</taxon>
        <taxon>Micromonosporaceae</taxon>
        <taxon>Dactylosporangium</taxon>
    </lineage>
</organism>
<dbReference type="InterPro" id="IPR045679">
    <property type="entry name" value="DUF6199"/>
</dbReference>
<dbReference type="RefSeq" id="WP_223102917.1">
    <property type="nucleotide sequence ID" value="NZ_CP061913.1"/>
</dbReference>
<name>A0ABV5MHL9_9ACTN</name>
<accession>A0ABV5MHL9</accession>
<dbReference type="Pfam" id="PF19701">
    <property type="entry name" value="DUF6199"/>
    <property type="match status" value="1"/>
</dbReference>